<protein>
    <submittedName>
        <fullName evidence="5">SLC22A4_5</fullName>
    </submittedName>
</protein>
<dbReference type="PANTHER" id="PTHR24064">
    <property type="entry name" value="SOLUTE CARRIER FAMILY 22 MEMBER"/>
    <property type="match status" value="1"/>
</dbReference>
<dbReference type="Gene3D" id="1.20.1250.20">
    <property type="entry name" value="MFS general substrate transporter like domains"/>
    <property type="match status" value="1"/>
</dbReference>
<comment type="subcellular location">
    <subcellularLocation>
        <location evidence="1">Membrane</location>
        <topology evidence="1">Multi-pass membrane protein</topology>
    </subcellularLocation>
</comment>
<dbReference type="SUPFAM" id="SSF103473">
    <property type="entry name" value="MFS general substrate transporter"/>
    <property type="match status" value="1"/>
</dbReference>
<reference evidence="5" key="1">
    <citation type="submission" date="2021-02" db="EMBL/GenBank/DDBJ databases">
        <authorList>
            <person name="Bekaert M."/>
        </authorList>
    </citation>
    <scope>NUCLEOTIDE SEQUENCE</scope>
    <source>
        <strain evidence="5">IoA-00</strain>
    </source>
</reference>
<dbReference type="EMBL" id="HG994589">
    <property type="protein sequence ID" value="CAF2793656.1"/>
    <property type="molecule type" value="Genomic_DNA"/>
</dbReference>
<dbReference type="GO" id="GO:0016020">
    <property type="term" value="C:membrane"/>
    <property type="evidence" value="ECO:0007669"/>
    <property type="project" value="UniProtKB-SubCell"/>
</dbReference>
<evidence type="ECO:0000256" key="3">
    <source>
        <dbReference type="ARBA" id="ARBA00022989"/>
    </source>
</evidence>
<evidence type="ECO:0000313" key="5">
    <source>
        <dbReference type="EMBL" id="CAF2793656.1"/>
    </source>
</evidence>
<evidence type="ECO:0000313" key="6">
    <source>
        <dbReference type="Proteomes" id="UP000675881"/>
    </source>
</evidence>
<keyword evidence="3" id="KW-1133">Transmembrane helix</keyword>
<evidence type="ECO:0000256" key="1">
    <source>
        <dbReference type="ARBA" id="ARBA00004141"/>
    </source>
</evidence>
<proteinExistence type="predicted"/>
<dbReference type="OrthoDB" id="6884957at2759"/>
<dbReference type="AlphaFoldDB" id="A0A7R8H1G0"/>
<evidence type="ECO:0000256" key="2">
    <source>
        <dbReference type="ARBA" id="ARBA00022692"/>
    </source>
</evidence>
<dbReference type="InterPro" id="IPR036259">
    <property type="entry name" value="MFS_trans_sf"/>
</dbReference>
<keyword evidence="4" id="KW-0472">Membrane</keyword>
<evidence type="ECO:0000256" key="4">
    <source>
        <dbReference type="ARBA" id="ARBA00023136"/>
    </source>
</evidence>
<gene>
    <name evidence="5" type="ORF">LSAA_2628</name>
</gene>
<dbReference type="Proteomes" id="UP000675881">
    <property type="component" value="Chromosome 10"/>
</dbReference>
<organism evidence="5 6">
    <name type="scientific">Lepeophtheirus salmonis</name>
    <name type="common">Salmon louse</name>
    <name type="synonym">Caligus salmonis</name>
    <dbReference type="NCBI Taxonomy" id="72036"/>
    <lineage>
        <taxon>Eukaryota</taxon>
        <taxon>Metazoa</taxon>
        <taxon>Ecdysozoa</taxon>
        <taxon>Arthropoda</taxon>
        <taxon>Crustacea</taxon>
        <taxon>Multicrustacea</taxon>
        <taxon>Hexanauplia</taxon>
        <taxon>Copepoda</taxon>
        <taxon>Siphonostomatoida</taxon>
        <taxon>Caligidae</taxon>
        <taxon>Lepeophtheirus</taxon>
    </lineage>
</organism>
<keyword evidence="2" id="KW-0812">Transmembrane</keyword>
<sequence length="254" mass="28467">MLINSETNLLQINLFLYFPFFPSFYQSTSFNAGLLRSSIVICGGKNCVTRRIEGIPNSNNNEVTNNIISEYFKENERTKESVKRRSLLDLTMFKRLFFNCSVITFVCCSCFMCYYGHVQNTANLGSNNAQLLKLCIALAGRIFITGAYFISLLYASEIFPTEIRGKGMAICEFIGGFGIIFSPSIIYLSKYGNSIPIMIFCVISIMAGLMSCCLPETANHKLAQTMEDGNIFGNNQRILPWIKNSSNKEVPVIA</sequence>
<keyword evidence="6" id="KW-1185">Reference proteome</keyword>
<accession>A0A7R8H1G0</accession>
<name>A0A7R8H1G0_LEPSM</name>